<dbReference type="Pfam" id="PF00696">
    <property type="entry name" value="AA_kinase"/>
    <property type="match status" value="1"/>
</dbReference>
<dbReference type="SUPFAM" id="SSF53633">
    <property type="entry name" value="Carbamate kinase-like"/>
    <property type="match status" value="1"/>
</dbReference>
<dbReference type="PROSITE" id="PS01128">
    <property type="entry name" value="SHIKIMATE_KINASE"/>
    <property type="match status" value="1"/>
</dbReference>
<dbReference type="Gene3D" id="3.40.1160.10">
    <property type="entry name" value="Acetylglutamate kinase-like"/>
    <property type="match status" value="1"/>
</dbReference>
<dbReference type="CDD" id="cd04235">
    <property type="entry name" value="AAK_CK"/>
    <property type="match status" value="1"/>
</dbReference>
<evidence type="ECO:0000256" key="1">
    <source>
        <dbReference type="ARBA" id="ARBA00011066"/>
    </source>
</evidence>
<dbReference type="FunFam" id="3.40.1160.10:FF:000007">
    <property type="entry name" value="Carbamate kinase"/>
    <property type="match status" value="1"/>
</dbReference>
<evidence type="ECO:0000256" key="7">
    <source>
        <dbReference type="ARBA" id="ARBA00048467"/>
    </source>
</evidence>
<evidence type="ECO:0000256" key="6">
    <source>
        <dbReference type="ARBA" id="ARBA00022840"/>
    </source>
</evidence>
<keyword evidence="5 8" id="KW-0418">Kinase</keyword>
<sequence length="327" mass="34458">MAKTVVVALGGNAIIRSGQAGTHAEQVENARAMAVAVCRMREAGWTVVLVHGNGPQVGNLAIQQEEAAHRVPELPLYWLGAMTEGHLGCLLTLALHDAGHGRLSGVVPIITHTVVDEADPAFSRPTKPIGPFFEEPQARRYATERGWTVGEDAGRGYRRLVASPRPRRFVEIDAVRALVERGMIVVAAGGGGIPVVAEGDGYRGVEAVIDKDLAAQALATALCADALVLVTDVPQVMLDYGTPQARPIVEMSVDEAQRHADEHQFPEGSMGPKIHAAIRFVRGSGRTAVITNAERACASVDVPRGVTPGPQAGTRIVAARGHEGAAS</sequence>
<comment type="caution">
    <text evidence="10">The sequence shown here is derived from an EMBL/GenBank/DDBJ whole genome shotgun (WGS) entry which is preliminary data.</text>
</comment>
<dbReference type="EMBL" id="BJVI01000102">
    <property type="protein sequence ID" value="GEL20873.1"/>
    <property type="molecule type" value="Genomic_DNA"/>
</dbReference>
<dbReference type="GO" id="GO:0019546">
    <property type="term" value="P:L-arginine deiminase pathway"/>
    <property type="evidence" value="ECO:0007669"/>
    <property type="project" value="TreeGrafter"/>
</dbReference>
<comment type="catalytic activity">
    <reaction evidence="7">
        <text>hydrogencarbonate + NH4(+) + ATP = carbamoyl phosphate + ADP + H2O + H(+)</text>
        <dbReference type="Rhea" id="RHEA:10152"/>
        <dbReference type="ChEBI" id="CHEBI:15377"/>
        <dbReference type="ChEBI" id="CHEBI:15378"/>
        <dbReference type="ChEBI" id="CHEBI:17544"/>
        <dbReference type="ChEBI" id="CHEBI:28938"/>
        <dbReference type="ChEBI" id="CHEBI:30616"/>
        <dbReference type="ChEBI" id="CHEBI:58228"/>
        <dbReference type="ChEBI" id="CHEBI:456216"/>
        <dbReference type="EC" id="2.7.2.2"/>
    </reaction>
</comment>
<evidence type="ECO:0000256" key="8">
    <source>
        <dbReference type="PIRNR" id="PIRNR000723"/>
    </source>
</evidence>
<accession>A0A511D8Z7</accession>
<comment type="similarity">
    <text evidence="1 8">Belongs to the carbamate kinase family.</text>
</comment>
<evidence type="ECO:0000256" key="4">
    <source>
        <dbReference type="ARBA" id="ARBA00022741"/>
    </source>
</evidence>
<dbReference type="InterPro" id="IPR001048">
    <property type="entry name" value="Asp/Glu/Uridylate_kinase"/>
</dbReference>
<reference evidence="10 11" key="1">
    <citation type="submission" date="2019-07" db="EMBL/GenBank/DDBJ databases">
        <title>Whole genome shotgun sequence of Pseudonocardia asaccharolytica NBRC 16224.</title>
        <authorList>
            <person name="Hosoyama A."/>
            <person name="Uohara A."/>
            <person name="Ohji S."/>
            <person name="Ichikawa N."/>
        </authorList>
    </citation>
    <scope>NUCLEOTIDE SEQUENCE [LARGE SCALE GENOMIC DNA]</scope>
    <source>
        <strain evidence="10 11">NBRC 16224</strain>
    </source>
</reference>
<evidence type="ECO:0000313" key="11">
    <source>
        <dbReference type="Proteomes" id="UP000321328"/>
    </source>
</evidence>
<dbReference type="PRINTS" id="PR01469">
    <property type="entry name" value="CARBMTKINASE"/>
</dbReference>
<keyword evidence="4" id="KW-0547">Nucleotide-binding</keyword>
<evidence type="ECO:0000256" key="3">
    <source>
        <dbReference type="ARBA" id="ARBA00022679"/>
    </source>
</evidence>
<evidence type="ECO:0000256" key="2">
    <source>
        <dbReference type="ARBA" id="ARBA00013070"/>
    </source>
</evidence>
<gene>
    <name evidence="10" type="ORF">PA7_47100</name>
</gene>
<evidence type="ECO:0000259" key="9">
    <source>
        <dbReference type="Pfam" id="PF00696"/>
    </source>
</evidence>
<dbReference type="PANTHER" id="PTHR30409">
    <property type="entry name" value="CARBAMATE KINASE"/>
    <property type="match status" value="1"/>
</dbReference>
<dbReference type="AlphaFoldDB" id="A0A511D8Z7"/>
<dbReference type="Proteomes" id="UP000321328">
    <property type="component" value="Unassembled WGS sequence"/>
</dbReference>
<evidence type="ECO:0000313" key="10">
    <source>
        <dbReference type="EMBL" id="GEL20873.1"/>
    </source>
</evidence>
<protein>
    <recommendedName>
        <fullName evidence="2 8">Carbamate kinase</fullName>
    </recommendedName>
</protein>
<keyword evidence="6" id="KW-0067">ATP-binding</keyword>
<organism evidence="10 11">
    <name type="scientific">Pseudonocardia asaccharolytica DSM 44247 = NBRC 16224</name>
    <dbReference type="NCBI Taxonomy" id="1123024"/>
    <lineage>
        <taxon>Bacteria</taxon>
        <taxon>Bacillati</taxon>
        <taxon>Actinomycetota</taxon>
        <taxon>Actinomycetes</taxon>
        <taxon>Pseudonocardiales</taxon>
        <taxon>Pseudonocardiaceae</taxon>
        <taxon>Pseudonocardia</taxon>
    </lineage>
</organism>
<evidence type="ECO:0000256" key="5">
    <source>
        <dbReference type="ARBA" id="ARBA00022777"/>
    </source>
</evidence>
<feature type="domain" description="Aspartate/glutamate/uridylate kinase" evidence="9">
    <location>
        <begin position="3"/>
        <end position="292"/>
    </location>
</feature>
<dbReference type="InterPro" id="IPR003964">
    <property type="entry name" value="Carb_kinase"/>
</dbReference>
<name>A0A511D8Z7_9PSEU</name>
<proteinExistence type="inferred from homology"/>
<dbReference type="GO" id="GO:0005524">
    <property type="term" value="F:ATP binding"/>
    <property type="evidence" value="ECO:0007669"/>
    <property type="project" value="UniProtKB-KW"/>
</dbReference>
<dbReference type="PIRSF" id="PIRSF000723">
    <property type="entry name" value="Carbamate_kin"/>
    <property type="match status" value="1"/>
</dbReference>
<dbReference type="NCBIfam" id="NF009007">
    <property type="entry name" value="PRK12352.1"/>
    <property type="match status" value="1"/>
</dbReference>
<dbReference type="GO" id="GO:0005829">
    <property type="term" value="C:cytosol"/>
    <property type="evidence" value="ECO:0007669"/>
    <property type="project" value="TreeGrafter"/>
</dbReference>
<dbReference type="STRING" id="1123024.GCA_000423625_04956"/>
<dbReference type="OrthoDB" id="9766717at2"/>
<keyword evidence="11" id="KW-1185">Reference proteome</keyword>
<dbReference type="InterPro" id="IPR023000">
    <property type="entry name" value="Shikimate_kinase_CS"/>
</dbReference>
<dbReference type="GO" id="GO:0008804">
    <property type="term" value="F:carbamate kinase activity"/>
    <property type="evidence" value="ECO:0007669"/>
    <property type="project" value="UniProtKB-EC"/>
</dbReference>
<dbReference type="RefSeq" id="WP_028932025.1">
    <property type="nucleotide sequence ID" value="NZ_AUII01000053.1"/>
</dbReference>
<dbReference type="PANTHER" id="PTHR30409:SF1">
    <property type="entry name" value="CARBAMATE KINASE-RELATED"/>
    <property type="match status" value="1"/>
</dbReference>
<keyword evidence="3 8" id="KW-0808">Transferase</keyword>
<dbReference type="InterPro" id="IPR036393">
    <property type="entry name" value="AceGlu_kinase-like_sf"/>
</dbReference>